<evidence type="ECO:0000313" key="11">
    <source>
        <dbReference type="Proteomes" id="UP000198861"/>
    </source>
</evidence>
<dbReference type="Pfam" id="PF02472">
    <property type="entry name" value="ExbD"/>
    <property type="match status" value="1"/>
</dbReference>
<evidence type="ECO:0000256" key="1">
    <source>
        <dbReference type="ARBA" id="ARBA00004162"/>
    </source>
</evidence>
<keyword evidence="6 8" id="KW-0472">Membrane</keyword>
<dbReference type="EMBL" id="FOKJ01000004">
    <property type="protein sequence ID" value="SFA81041.1"/>
    <property type="molecule type" value="Genomic_DNA"/>
</dbReference>
<dbReference type="Proteomes" id="UP000199579">
    <property type="component" value="Unassembled WGS sequence"/>
</dbReference>
<evidence type="ECO:0000256" key="7">
    <source>
        <dbReference type="RuleBase" id="RU003879"/>
    </source>
</evidence>
<keyword evidence="11" id="KW-1185">Reference proteome</keyword>
<gene>
    <name evidence="9" type="ORF">SAMN04244571_00403</name>
    <name evidence="10" type="ORF">SAMN04244574_00541</name>
</gene>
<dbReference type="GO" id="GO:0005886">
    <property type="term" value="C:plasma membrane"/>
    <property type="evidence" value="ECO:0007669"/>
    <property type="project" value="UniProtKB-SubCell"/>
</dbReference>
<keyword evidence="5 8" id="KW-1133">Transmembrane helix</keyword>
<protein>
    <submittedName>
        <fullName evidence="10">Biopolymer transport protein ExbD</fullName>
    </submittedName>
</protein>
<evidence type="ECO:0000256" key="4">
    <source>
        <dbReference type="ARBA" id="ARBA00022692"/>
    </source>
</evidence>
<evidence type="ECO:0000256" key="8">
    <source>
        <dbReference type="SAM" id="Phobius"/>
    </source>
</evidence>
<evidence type="ECO:0000313" key="9">
    <source>
        <dbReference type="EMBL" id="SFA81041.1"/>
    </source>
</evidence>
<dbReference type="PANTHER" id="PTHR30558">
    <property type="entry name" value="EXBD MEMBRANE COMPONENT OF PMF-DRIVEN MACROMOLECULE IMPORT SYSTEM"/>
    <property type="match status" value="1"/>
</dbReference>
<dbReference type="AlphaFoldDB" id="A0A1I3ZCP0"/>
<dbReference type="Proteomes" id="UP000198861">
    <property type="component" value="Unassembled WGS sequence"/>
</dbReference>
<evidence type="ECO:0000313" key="10">
    <source>
        <dbReference type="EMBL" id="SFK41339.1"/>
    </source>
</evidence>
<comment type="subcellular location">
    <subcellularLocation>
        <location evidence="1">Cell membrane</location>
        <topology evidence="1">Single-pass membrane protein</topology>
    </subcellularLocation>
    <subcellularLocation>
        <location evidence="7">Cell membrane</location>
        <topology evidence="7">Single-pass type II membrane protein</topology>
    </subcellularLocation>
</comment>
<name>A0A1I3ZCP0_9GAMM</name>
<comment type="similarity">
    <text evidence="2 7">Belongs to the ExbD/TolR family.</text>
</comment>
<keyword evidence="7" id="KW-0653">Protein transport</keyword>
<accession>A0A1I3ZCP0</accession>
<organism evidence="10 12">
    <name type="scientific">Azotobacter beijerinckii</name>
    <dbReference type="NCBI Taxonomy" id="170623"/>
    <lineage>
        <taxon>Bacteria</taxon>
        <taxon>Pseudomonadati</taxon>
        <taxon>Pseudomonadota</taxon>
        <taxon>Gammaproteobacteria</taxon>
        <taxon>Pseudomonadales</taxon>
        <taxon>Pseudomonadaceae</taxon>
        <taxon>Azotobacter</taxon>
    </lineage>
</organism>
<evidence type="ECO:0000256" key="3">
    <source>
        <dbReference type="ARBA" id="ARBA00022475"/>
    </source>
</evidence>
<sequence length="139" mass="15363">MKMRRHHYQQDEEVGIDLTPMLDVVFIMLIFFIVTSSFVKESGVEIQRPQADTASARDKGNILIAVTAEGEVWIDKQVVDVRSVRAHVERLRLRLDRPDGAVLVQADRDARTGLVVQVMDQARQAGVADVALAAGTGVP</sequence>
<dbReference type="GO" id="GO:0022857">
    <property type="term" value="F:transmembrane transporter activity"/>
    <property type="evidence" value="ECO:0007669"/>
    <property type="project" value="InterPro"/>
</dbReference>
<keyword evidence="3" id="KW-1003">Cell membrane</keyword>
<evidence type="ECO:0000256" key="6">
    <source>
        <dbReference type="ARBA" id="ARBA00023136"/>
    </source>
</evidence>
<dbReference type="PANTHER" id="PTHR30558:SF13">
    <property type="entry name" value="BIOPOLYMER TRANSPORT PROTEIN EXBD2"/>
    <property type="match status" value="1"/>
</dbReference>
<evidence type="ECO:0000256" key="5">
    <source>
        <dbReference type="ARBA" id="ARBA00022989"/>
    </source>
</evidence>
<dbReference type="GO" id="GO:0015031">
    <property type="term" value="P:protein transport"/>
    <property type="evidence" value="ECO:0007669"/>
    <property type="project" value="UniProtKB-KW"/>
</dbReference>
<keyword evidence="7" id="KW-0813">Transport</keyword>
<dbReference type="RefSeq" id="WP_090935504.1">
    <property type="nucleotide sequence ID" value="NZ_FOKJ01000004.1"/>
</dbReference>
<dbReference type="EMBL" id="FOSX01000004">
    <property type="protein sequence ID" value="SFK41339.1"/>
    <property type="molecule type" value="Genomic_DNA"/>
</dbReference>
<reference evidence="9 11" key="1">
    <citation type="submission" date="2016-10" db="EMBL/GenBank/DDBJ databases">
        <authorList>
            <person name="Varghese N."/>
            <person name="Submissions S."/>
        </authorList>
    </citation>
    <scope>NUCLEOTIDE SEQUENCE [LARGE SCALE GENOMIC DNA]</scope>
    <source>
        <strain evidence="9 11">DSM 282</strain>
    </source>
</reference>
<reference evidence="10 12" key="2">
    <citation type="submission" date="2016-10" db="EMBL/GenBank/DDBJ databases">
        <authorList>
            <person name="de Groot N.N."/>
        </authorList>
    </citation>
    <scope>NUCLEOTIDE SEQUENCE [LARGE SCALE GENOMIC DNA]</scope>
    <source>
        <strain evidence="10 12">DSM 381</strain>
    </source>
</reference>
<keyword evidence="4 7" id="KW-0812">Transmembrane</keyword>
<feature type="transmembrane region" description="Helical" evidence="8">
    <location>
        <begin position="21"/>
        <end position="39"/>
    </location>
</feature>
<dbReference type="Gene3D" id="3.30.420.270">
    <property type="match status" value="1"/>
</dbReference>
<dbReference type="InterPro" id="IPR003400">
    <property type="entry name" value="ExbD"/>
</dbReference>
<proteinExistence type="inferred from homology"/>
<evidence type="ECO:0000256" key="2">
    <source>
        <dbReference type="ARBA" id="ARBA00005811"/>
    </source>
</evidence>
<evidence type="ECO:0000313" key="12">
    <source>
        <dbReference type="Proteomes" id="UP000199579"/>
    </source>
</evidence>